<reference evidence="1" key="1">
    <citation type="submission" date="2016-10" db="EMBL/GenBank/DDBJ databases">
        <authorList>
            <person name="Benchimol M."/>
            <person name="Almeida L.G."/>
            <person name="Vasconcelos A.T."/>
            <person name="Perreira-Neves A."/>
            <person name="Rosa I.A."/>
            <person name="Tasca T."/>
            <person name="Bogo M.R."/>
            <person name="de Souza W."/>
        </authorList>
    </citation>
    <scope>NUCLEOTIDE SEQUENCE [LARGE SCALE GENOMIC DNA]</scope>
    <source>
        <strain evidence="1">K</strain>
    </source>
</reference>
<organism evidence="1 2">
    <name type="scientific">Tritrichomonas foetus</name>
    <dbReference type="NCBI Taxonomy" id="1144522"/>
    <lineage>
        <taxon>Eukaryota</taxon>
        <taxon>Metamonada</taxon>
        <taxon>Parabasalia</taxon>
        <taxon>Tritrichomonadida</taxon>
        <taxon>Tritrichomonadidae</taxon>
        <taxon>Tritrichomonas</taxon>
    </lineage>
</organism>
<evidence type="ECO:0000313" key="2">
    <source>
        <dbReference type="Proteomes" id="UP000179807"/>
    </source>
</evidence>
<dbReference type="VEuPathDB" id="TrichDB:TRFO_20520"/>
<comment type="caution">
    <text evidence="1">The sequence shown here is derived from an EMBL/GenBank/DDBJ whole genome shotgun (WGS) entry which is preliminary data.</text>
</comment>
<sequence>MLIETDNRNDFLYHWPCFTGKLNQFDIAEFQERIPSSESNNINISITSEGENSSENNNSELIYTSSDIQSDSNDQNDISNLLRIVASSPKYRHPANYERNRIAKRLQTIGKINIQDTPPYKWMKNQFGRPITQKEFSLIYLNLKTLIPGELGPNRDASRNQKVMFNWLCKVWEVDHYRLIVMNLISQSMMRTIKFHK</sequence>
<name>A0A1J4KFM0_9EUKA</name>
<dbReference type="GeneID" id="94836150"/>
<protein>
    <submittedName>
        <fullName evidence="1">Uncharacterized protein</fullName>
    </submittedName>
</protein>
<evidence type="ECO:0000313" key="1">
    <source>
        <dbReference type="EMBL" id="OHT10223.1"/>
    </source>
</evidence>
<dbReference type="RefSeq" id="XP_068363359.1">
    <property type="nucleotide sequence ID" value="XM_068501446.1"/>
</dbReference>
<proteinExistence type="predicted"/>
<gene>
    <name evidence="1" type="ORF">TRFO_20520</name>
</gene>
<dbReference type="Proteomes" id="UP000179807">
    <property type="component" value="Unassembled WGS sequence"/>
</dbReference>
<dbReference type="AlphaFoldDB" id="A0A1J4KFM0"/>
<keyword evidence="2" id="KW-1185">Reference proteome</keyword>
<dbReference type="EMBL" id="MLAK01000617">
    <property type="protein sequence ID" value="OHT10223.1"/>
    <property type="molecule type" value="Genomic_DNA"/>
</dbReference>
<accession>A0A1J4KFM0</accession>